<reference evidence="5" key="1">
    <citation type="submission" date="2021-01" db="EMBL/GenBank/DDBJ databases">
        <title>Whole genome shotgun sequence of Virgisporangium ochraceum NBRC 16418.</title>
        <authorList>
            <person name="Komaki H."/>
            <person name="Tamura T."/>
        </authorList>
    </citation>
    <scope>NUCLEOTIDE SEQUENCE</scope>
    <source>
        <strain evidence="5">NBRC 16418</strain>
    </source>
</reference>
<dbReference type="EMBL" id="BOPH01000104">
    <property type="protein sequence ID" value="GIJ72699.1"/>
    <property type="molecule type" value="Genomic_DNA"/>
</dbReference>
<dbReference type="InterPro" id="IPR042099">
    <property type="entry name" value="ANL_N_sf"/>
</dbReference>
<evidence type="ECO:0000256" key="2">
    <source>
        <dbReference type="ARBA" id="ARBA00022450"/>
    </source>
</evidence>
<keyword evidence="2" id="KW-0596">Phosphopantetheine</keyword>
<dbReference type="Gene3D" id="3.30.559.30">
    <property type="entry name" value="Nonribosomal peptide synthetase, condensation domain"/>
    <property type="match status" value="1"/>
</dbReference>
<evidence type="ECO:0000256" key="3">
    <source>
        <dbReference type="ARBA" id="ARBA00022553"/>
    </source>
</evidence>
<dbReference type="InterPro" id="IPR020845">
    <property type="entry name" value="AMP-binding_CS"/>
</dbReference>
<dbReference type="PANTHER" id="PTHR45527">
    <property type="entry name" value="NONRIBOSOMAL PEPTIDE SYNTHETASE"/>
    <property type="match status" value="1"/>
</dbReference>
<evidence type="ECO:0000313" key="5">
    <source>
        <dbReference type="EMBL" id="GIJ72699.1"/>
    </source>
</evidence>
<evidence type="ECO:0000256" key="1">
    <source>
        <dbReference type="ARBA" id="ARBA00001957"/>
    </source>
</evidence>
<comment type="caution">
    <text evidence="5">The sequence shown here is derived from an EMBL/GenBank/DDBJ whole genome shotgun (WGS) entry which is preliminary data.</text>
</comment>
<dbReference type="Pfam" id="PF00550">
    <property type="entry name" value="PP-binding"/>
    <property type="match status" value="1"/>
</dbReference>
<dbReference type="SUPFAM" id="SSF47336">
    <property type="entry name" value="ACP-like"/>
    <property type="match status" value="1"/>
</dbReference>
<dbReference type="GO" id="GO:0044550">
    <property type="term" value="P:secondary metabolite biosynthetic process"/>
    <property type="evidence" value="ECO:0007669"/>
    <property type="project" value="TreeGrafter"/>
</dbReference>
<sequence length="1034" mass="111341">MTPDVTPKEHTLWTLQHLAPDVAVSNLPVAVRVPGRLRWWPLRAAVNHLVMRHPALRTAFPAVGHVPTKVVLDEQACDVEVDVFDTSEAALADELRRYAARPFDPAAAPLLRAGHFLCPDGDVVCLVVHHLVFDATSEGILVRELAALYTGFADSEEPPAELGATAGRYVERPVTQESLAYWNRELQGVDRSAMQLGIGRPEPADPTFTGSRLTHVLSDASHRGLTQLARDLRATDNIVALAAFCLLLRLHGAGSDLVVGVPIDIRDSTGSDSIGYHVNTLALRIDMSTATTFRDLVAHTRDRMLTALSHADAPFDVLMPELDRAGFGWRTPLFRHMFNFRPAVTRRVEIGGMPATLIAVDKGLSRLDLEFAVFHEKGGTGITVVYSTELHHADDVQALVDRYDALLRAVALDPGQPLDDSVRWSERDRRTVTTANDTRRHTRWSTVGSAFAAQCARRSDAVAIRSGSTDVTYRELATAARFLAGRLTDAGVLADDVVAVSLPRGPELAATALAVWSVGAAYLPLDPGHPPSRLAFQISDSGASLLVTDREPPEDVAAVCTTVIRASGPSGRVPAETADVVPAPAAPVKRESLAYIIYTSGSTGTPKGVEITHGNLANVVSHFADELDARAGESCLWMTTFAFDISALELFLPLTVGARVVVAPDDARSDPAVLSALVRDEDVGILQGTPTTWRMLAGEAGGCLKGRRVLCGGEPLPPVLSAALVGTGCTLWNVYGPTETTIWSTSSRIEAADGDVVHVGRPIANTRILVLDGTGREQPPGLPGEVCIAGDGVAAGYRRRPELTTERFHTDPVHGRYYRTGDLGRWRHDGAVELTGRDDRQVKLRAHRIELDEVEAVLEQHAGVRSAAVVLVGDPTSDGHLVAFLRSSPRPGLVEDVWEHAARLLPRYSVPSRFVVLGQFPLTANGKIDHRELTRMAQRRTWPDEAGGASPATPDDLTHQLLELWCQLLGRADLGPEANFFVNGGHSLSAAQLVTRISRLTGRPTSLSTLFEAPTPVALARVLAASPVAGTVRS</sequence>
<dbReference type="PROSITE" id="PS50075">
    <property type="entry name" value="CARRIER"/>
    <property type="match status" value="1"/>
</dbReference>
<dbReference type="GO" id="GO:0031177">
    <property type="term" value="F:phosphopantetheine binding"/>
    <property type="evidence" value="ECO:0007669"/>
    <property type="project" value="InterPro"/>
</dbReference>
<evidence type="ECO:0000313" key="6">
    <source>
        <dbReference type="Proteomes" id="UP000635606"/>
    </source>
</evidence>
<dbReference type="AlphaFoldDB" id="A0A8J4EFD4"/>
<dbReference type="InterPro" id="IPR045851">
    <property type="entry name" value="AMP-bd_C_sf"/>
</dbReference>
<comment type="cofactor">
    <cofactor evidence="1">
        <name>pantetheine 4'-phosphate</name>
        <dbReference type="ChEBI" id="CHEBI:47942"/>
    </cofactor>
</comment>
<dbReference type="GO" id="GO:0008610">
    <property type="term" value="P:lipid biosynthetic process"/>
    <property type="evidence" value="ECO:0007669"/>
    <property type="project" value="UniProtKB-ARBA"/>
</dbReference>
<gene>
    <name evidence="5" type="ORF">Voc01_076160</name>
</gene>
<keyword evidence="6" id="KW-1185">Reference proteome</keyword>
<dbReference type="NCBIfam" id="TIGR01733">
    <property type="entry name" value="AA-adenyl-dom"/>
    <property type="match status" value="1"/>
</dbReference>
<dbReference type="SUPFAM" id="SSF56801">
    <property type="entry name" value="Acetyl-CoA synthetase-like"/>
    <property type="match status" value="1"/>
</dbReference>
<dbReference type="Gene3D" id="3.40.50.12780">
    <property type="entry name" value="N-terminal domain of ligase-like"/>
    <property type="match status" value="1"/>
</dbReference>
<dbReference type="InterPro" id="IPR009081">
    <property type="entry name" value="PP-bd_ACP"/>
</dbReference>
<dbReference type="Gene3D" id="3.30.559.10">
    <property type="entry name" value="Chloramphenicol acetyltransferase-like domain"/>
    <property type="match status" value="1"/>
</dbReference>
<dbReference type="Gene3D" id="1.10.1200.10">
    <property type="entry name" value="ACP-like"/>
    <property type="match status" value="1"/>
</dbReference>
<dbReference type="SUPFAM" id="SSF52777">
    <property type="entry name" value="CoA-dependent acyltransferases"/>
    <property type="match status" value="2"/>
</dbReference>
<name>A0A8J4EFD4_9ACTN</name>
<dbReference type="PANTHER" id="PTHR45527:SF1">
    <property type="entry name" value="FATTY ACID SYNTHASE"/>
    <property type="match status" value="1"/>
</dbReference>
<protein>
    <recommendedName>
        <fullName evidence="4">Carrier domain-containing protein</fullName>
    </recommendedName>
</protein>
<evidence type="ECO:0000259" key="4">
    <source>
        <dbReference type="PROSITE" id="PS50075"/>
    </source>
</evidence>
<dbReference type="PROSITE" id="PS00455">
    <property type="entry name" value="AMP_BINDING"/>
    <property type="match status" value="1"/>
</dbReference>
<feature type="domain" description="Carrier" evidence="4">
    <location>
        <begin position="952"/>
        <end position="1027"/>
    </location>
</feature>
<dbReference type="GO" id="GO:0003824">
    <property type="term" value="F:catalytic activity"/>
    <property type="evidence" value="ECO:0007669"/>
    <property type="project" value="InterPro"/>
</dbReference>
<dbReference type="GO" id="GO:0043041">
    <property type="term" value="P:amino acid activation for nonribosomal peptide biosynthetic process"/>
    <property type="evidence" value="ECO:0007669"/>
    <property type="project" value="TreeGrafter"/>
</dbReference>
<dbReference type="Gene3D" id="3.30.300.30">
    <property type="match status" value="1"/>
</dbReference>
<dbReference type="InterPro" id="IPR001242">
    <property type="entry name" value="Condensation_dom"/>
</dbReference>
<dbReference type="InterPro" id="IPR020806">
    <property type="entry name" value="PKS_PP-bd"/>
</dbReference>
<dbReference type="Proteomes" id="UP000635606">
    <property type="component" value="Unassembled WGS sequence"/>
</dbReference>
<dbReference type="InterPro" id="IPR036736">
    <property type="entry name" value="ACP-like_sf"/>
</dbReference>
<dbReference type="InterPro" id="IPR025110">
    <property type="entry name" value="AMP-bd_C"/>
</dbReference>
<dbReference type="Pfam" id="PF13193">
    <property type="entry name" value="AMP-binding_C"/>
    <property type="match status" value="1"/>
</dbReference>
<dbReference type="Pfam" id="PF00501">
    <property type="entry name" value="AMP-binding"/>
    <property type="match status" value="1"/>
</dbReference>
<dbReference type="InterPro" id="IPR023213">
    <property type="entry name" value="CAT-like_dom_sf"/>
</dbReference>
<proteinExistence type="predicted"/>
<accession>A0A8J4EFD4</accession>
<organism evidence="5 6">
    <name type="scientific">Virgisporangium ochraceum</name>
    <dbReference type="NCBI Taxonomy" id="65505"/>
    <lineage>
        <taxon>Bacteria</taxon>
        <taxon>Bacillati</taxon>
        <taxon>Actinomycetota</taxon>
        <taxon>Actinomycetes</taxon>
        <taxon>Micromonosporales</taxon>
        <taxon>Micromonosporaceae</taxon>
        <taxon>Virgisporangium</taxon>
    </lineage>
</organism>
<dbReference type="InterPro" id="IPR010071">
    <property type="entry name" value="AA_adenyl_dom"/>
</dbReference>
<keyword evidence="3" id="KW-0597">Phosphoprotein</keyword>
<dbReference type="SMART" id="SM00823">
    <property type="entry name" value="PKS_PP"/>
    <property type="match status" value="1"/>
</dbReference>
<dbReference type="Pfam" id="PF00668">
    <property type="entry name" value="Condensation"/>
    <property type="match status" value="1"/>
</dbReference>
<dbReference type="GO" id="GO:0005737">
    <property type="term" value="C:cytoplasm"/>
    <property type="evidence" value="ECO:0007669"/>
    <property type="project" value="TreeGrafter"/>
</dbReference>
<dbReference type="InterPro" id="IPR000873">
    <property type="entry name" value="AMP-dep_synth/lig_dom"/>
</dbReference>